<evidence type="ECO:0000313" key="2">
    <source>
        <dbReference type="Proteomes" id="UP000244336"/>
    </source>
</evidence>
<dbReference type="Gramene" id="PUZ68455">
    <property type="protein sequence ID" value="PUZ68455"/>
    <property type="gene ID" value="GQ55_2G030400"/>
</dbReference>
<accession>A0A2T7EKU8</accession>
<evidence type="ECO:0000313" key="1">
    <source>
        <dbReference type="EMBL" id="PUZ68455.1"/>
    </source>
</evidence>
<reference evidence="1 2" key="1">
    <citation type="submission" date="2018-04" db="EMBL/GenBank/DDBJ databases">
        <title>WGS assembly of Panicum hallii var. hallii HAL2.</title>
        <authorList>
            <person name="Lovell J."/>
            <person name="Jenkins J."/>
            <person name="Lowry D."/>
            <person name="Mamidi S."/>
            <person name="Sreedasyam A."/>
            <person name="Weng X."/>
            <person name="Barry K."/>
            <person name="Bonette J."/>
            <person name="Campitelli B."/>
            <person name="Daum C."/>
            <person name="Gordon S."/>
            <person name="Gould B."/>
            <person name="Lipzen A."/>
            <person name="MacQueen A."/>
            <person name="Palacio-Mejia J."/>
            <person name="Plott C."/>
            <person name="Shakirov E."/>
            <person name="Shu S."/>
            <person name="Yoshinaga Y."/>
            <person name="Zane M."/>
            <person name="Rokhsar D."/>
            <person name="Grimwood J."/>
            <person name="Schmutz J."/>
            <person name="Juenger T."/>
        </authorList>
    </citation>
    <scope>NUCLEOTIDE SEQUENCE [LARGE SCALE GENOMIC DNA]</scope>
    <source>
        <strain evidence="2">cv. HAL2</strain>
    </source>
</reference>
<dbReference type="Proteomes" id="UP000244336">
    <property type="component" value="Chromosome 2"/>
</dbReference>
<sequence length="202" mass="21845">MGWMCKAGDHMNGWLMGQSGLQVDDWIGSMPCREGAGAWPAVPHLRSSRSSRSTLSIGGMASTVLPATLMGGDDGGHPWRVDAGCSTVQDMYKRTTGRPRGAATVSLHSASCPWLLTAEVNGRPAAGLHQAHPRLPPLHFRAQQALFTPQRKLALLVRRIRRPAGQFAHSSPISCSPRPATSQDTIVHSTRVPFVLLRERDA</sequence>
<protein>
    <submittedName>
        <fullName evidence="1">Uncharacterized protein</fullName>
    </submittedName>
</protein>
<name>A0A2T7EKU8_9POAL</name>
<gene>
    <name evidence="1" type="ORF">GQ55_2G030400</name>
</gene>
<keyword evidence="2" id="KW-1185">Reference proteome</keyword>
<dbReference type="AlphaFoldDB" id="A0A2T7EKU8"/>
<dbReference type="EMBL" id="CM009750">
    <property type="protein sequence ID" value="PUZ68455.1"/>
    <property type="molecule type" value="Genomic_DNA"/>
</dbReference>
<organism evidence="1 2">
    <name type="scientific">Panicum hallii var. hallii</name>
    <dbReference type="NCBI Taxonomy" id="1504633"/>
    <lineage>
        <taxon>Eukaryota</taxon>
        <taxon>Viridiplantae</taxon>
        <taxon>Streptophyta</taxon>
        <taxon>Embryophyta</taxon>
        <taxon>Tracheophyta</taxon>
        <taxon>Spermatophyta</taxon>
        <taxon>Magnoliopsida</taxon>
        <taxon>Liliopsida</taxon>
        <taxon>Poales</taxon>
        <taxon>Poaceae</taxon>
        <taxon>PACMAD clade</taxon>
        <taxon>Panicoideae</taxon>
        <taxon>Panicodae</taxon>
        <taxon>Paniceae</taxon>
        <taxon>Panicinae</taxon>
        <taxon>Panicum</taxon>
        <taxon>Panicum sect. Panicum</taxon>
    </lineage>
</organism>
<proteinExistence type="predicted"/>